<reference evidence="9" key="1">
    <citation type="submission" date="2020-02" db="EMBL/GenBank/DDBJ databases">
        <authorList>
            <person name="Scholz U."/>
            <person name="Mascher M."/>
            <person name="Fiebig A."/>
        </authorList>
    </citation>
    <scope>NUCLEOTIDE SEQUENCE</scope>
</reference>
<accession>A0A7I8JX81</accession>
<evidence type="ECO:0000313" key="10">
    <source>
        <dbReference type="Proteomes" id="UP000663760"/>
    </source>
</evidence>
<feature type="transmembrane region" description="Helical" evidence="8">
    <location>
        <begin position="403"/>
        <end position="421"/>
    </location>
</feature>
<keyword evidence="3" id="KW-0813">Transport</keyword>
<dbReference type="OrthoDB" id="416555at2759"/>
<evidence type="ECO:0000256" key="3">
    <source>
        <dbReference type="ARBA" id="ARBA00022448"/>
    </source>
</evidence>
<comment type="subcellular location">
    <subcellularLocation>
        <location evidence="1">Membrane</location>
        <topology evidence="1">Multi-pass membrane protein</topology>
    </subcellularLocation>
</comment>
<evidence type="ECO:0000313" key="9">
    <source>
        <dbReference type="EMBL" id="CAA7388512.1"/>
    </source>
</evidence>
<feature type="transmembrane region" description="Helical" evidence="8">
    <location>
        <begin position="319"/>
        <end position="340"/>
    </location>
</feature>
<comment type="similarity">
    <text evidence="2">Belongs to the CRT-like transporter family.</text>
</comment>
<dbReference type="GO" id="GO:0016020">
    <property type="term" value="C:membrane"/>
    <property type="evidence" value="ECO:0007669"/>
    <property type="project" value="UniProtKB-SubCell"/>
</dbReference>
<feature type="transmembrane region" description="Helical" evidence="8">
    <location>
        <begin position="377"/>
        <end position="396"/>
    </location>
</feature>
<protein>
    <submittedName>
        <fullName evidence="9">Uncharacterized protein</fullName>
    </submittedName>
</protein>
<gene>
    <name evidence="9" type="ORF">SI8410_01000721</name>
</gene>
<evidence type="ECO:0000256" key="8">
    <source>
        <dbReference type="SAM" id="Phobius"/>
    </source>
</evidence>
<feature type="transmembrane region" description="Helical" evidence="8">
    <location>
        <begin position="254"/>
        <end position="274"/>
    </location>
</feature>
<keyword evidence="4 8" id="KW-0812">Transmembrane</keyword>
<dbReference type="EMBL" id="LR746264">
    <property type="protein sequence ID" value="CAA7388512.1"/>
    <property type="molecule type" value="Genomic_DNA"/>
</dbReference>
<keyword evidence="10" id="KW-1185">Reference proteome</keyword>
<dbReference type="PANTHER" id="PTHR31326">
    <property type="entry name" value="PROTEIN CLT2, CHLOROPLASTIC"/>
    <property type="match status" value="1"/>
</dbReference>
<evidence type="ECO:0000256" key="1">
    <source>
        <dbReference type="ARBA" id="ARBA00004141"/>
    </source>
</evidence>
<evidence type="ECO:0000256" key="4">
    <source>
        <dbReference type="ARBA" id="ARBA00022692"/>
    </source>
</evidence>
<evidence type="ECO:0000256" key="5">
    <source>
        <dbReference type="ARBA" id="ARBA00022989"/>
    </source>
</evidence>
<dbReference type="PANTHER" id="PTHR31326:SF3">
    <property type="entry name" value="PROTEIN CLT3, CHLOROPLASTIC"/>
    <property type="match status" value="1"/>
</dbReference>
<feature type="transmembrane region" description="Helical" evidence="8">
    <location>
        <begin position="128"/>
        <end position="146"/>
    </location>
</feature>
<proteinExistence type="inferred from homology"/>
<feature type="transmembrane region" description="Helical" evidence="8">
    <location>
        <begin position="280"/>
        <end position="299"/>
    </location>
</feature>
<evidence type="ECO:0000256" key="2">
    <source>
        <dbReference type="ARBA" id="ARBA00006690"/>
    </source>
</evidence>
<organism evidence="9 10">
    <name type="scientific">Spirodela intermedia</name>
    <name type="common">Intermediate duckweed</name>
    <dbReference type="NCBI Taxonomy" id="51605"/>
    <lineage>
        <taxon>Eukaryota</taxon>
        <taxon>Viridiplantae</taxon>
        <taxon>Streptophyta</taxon>
        <taxon>Embryophyta</taxon>
        <taxon>Tracheophyta</taxon>
        <taxon>Spermatophyta</taxon>
        <taxon>Magnoliopsida</taxon>
        <taxon>Liliopsida</taxon>
        <taxon>Araceae</taxon>
        <taxon>Lemnoideae</taxon>
        <taxon>Spirodela</taxon>
    </lineage>
</organism>
<feature type="transmembrane region" description="Helical" evidence="8">
    <location>
        <begin position="225"/>
        <end position="242"/>
    </location>
</feature>
<keyword evidence="5 8" id="KW-1133">Transmembrane helix</keyword>
<evidence type="ECO:0000256" key="7">
    <source>
        <dbReference type="SAM" id="MobiDB-lite"/>
    </source>
</evidence>
<feature type="region of interest" description="Disordered" evidence="7">
    <location>
        <begin position="50"/>
        <end position="69"/>
    </location>
</feature>
<evidence type="ECO:0000256" key="6">
    <source>
        <dbReference type="ARBA" id="ARBA00023136"/>
    </source>
</evidence>
<keyword evidence="6 8" id="KW-0472">Membrane</keyword>
<dbReference type="Proteomes" id="UP000663760">
    <property type="component" value="Chromosome 1"/>
</dbReference>
<dbReference type="AlphaFoldDB" id="A0A7I8JX81"/>
<dbReference type="InterPro" id="IPR013936">
    <property type="entry name" value="CRT-like"/>
</dbReference>
<feature type="transmembrane region" description="Helical" evidence="8">
    <location>
        <begin position="158"/>
        <end position="178"/>
    </location>
</feature>
<dbReference type="Pfam" id="PF08627">
    <property type="entry name" value="CRT-like"/>
    <property type="match status" value="1"/>
</dbReference>
<feature type="transmembrane region" description="Helical" evidence="8">
    <location>
        <begin position="198"/>
        <end position="219"/>
    </location>
</feature>
<name>A0A7I8JX81_SPIIN</name>
<feature type="transmembrane region" description="Helical" evidence="8">
    <location>
        <begin position="433"/>
        <end position="453"/>
    </location>
</feature>
<sequence length="474" mass="50266">MAACWRGLVLPTESPSVAPLPLPPRAACRVAATSSLLLSALRPREECNRRRSAGVTRSRHHGSGCGGEEGIFPSPKSPLLLPRPIGVRWWRQKGPVASPGAMGEKMMGNVEGDQVATGRSETRSKKEVLAAAALTVALATGNRVFYKLALIPLKNYPFFLAQLATFGYVVVYFSILYFRYHAGIVTDKMLSLPKGPYVAIGLLETISAVSGMAATAVLSGASIPILSQTFLVWQLILSYLVLGRRYRFNQVVGCLLVSVGVIITVMSGTGSSVSLRGTEIFWTLLMINSFLFQAADTVLKEIIFENATKKLKGGSVDIFVVNSYGSAFQALFTCLLLPLLTKLWGIPLAQLPAYIKDGTACFLNIGSLSHGCEGAPLLPVLFVLVNMAFNISLLNLVKISSGVASCLASTFSVPLSIYVFTLPLPYAGVPSPLPAGFLAGAAVLVAGLLLYSFTPPPPGDQSAAAPLLPHAPAA</sequence>